<organism evidence="1">
    <name type="scientific">marine sediment metagenome</name>
    <dbReference type="NCBI Taxonomy" id="412755"/>
    <lineage>
        <taxon>unclassified sequences</taxon>
        <taxon>metagenomes</taxon>
        <taxon>ecological metagenomes</taxon>
    </lineage>
</organism>
<reference evidence="1" key="1">
    <citation type="journal article" date="2015" name="Nature">
        <title>Complex archaea that bridge the gap between prokaryotes and eukaryotes.</title>
        <authorList>
            <person name="Spang A."/>
            <person name="Saw J.H."/>
            <person name="Jorgensen S.L."/>
            <person name="Zaremba-Niedzwiedzka K."/>
            <person name="Martijn J."/>
            <person name="Lind A.E."/>
            <person name="van Eijk R."/>
            <person name="Schleper C."/>
            <person name="Guy L."/>
            <person name="Ettema T.J."/>
        </authorList>
    </citation>
    <scope>NUCLEOTIDE SEQUENCE</scope>
</reference>
<sequence>MDSIQLVILFIIFCLVYLWATRSVPSTPPMLPPPALPPGGSYIPDYRGTNCSQAEQDLMKNCQLIYSNCIQRSLKGKADFPTCHKDFMRDCMPVIRRCQMPAEEDT</sequence>
<dbReference type="EMBL" id="LAZR01009202">
    <property type="protein sequence ID" value="KKM74060.1"/>
    <property type="molecule type" value="Genomic_DNA"/>
</dbReference>
<name>A0A0F9MBL2_9ZZZZ</name>
<comment type="caution">
    <text evidence="1">The sequence shown here is derived from an EMBL/GenBank/DDBJ whole genome shotgun (WGS) entry which is preliminary data.</text>
</comment>
<protein>
    <submittedName>
        <fullName evidence="1">Uncharacterized protein</fullName>
    </submittedName>
</protein>
<dbReference type="AlphaFoldDB" id="A0A0F9MBL2"/>
<proteinExistence type="predicted"/>
<accession>A0A0F9MBL2</accession>
<gene>
    <name evidence="1" type="ORF">LCGC14_1404180</name>
</gene>
<evidence type="ECO:0000313" key="1">
    <source>
        <dbReference type="EMBL" id="KKM74060.1"/>
    </source>
</evidence>